<proteinExistence type="predicted"/>
<dbReference type="Proteomes" id="UP000823773">
    <property type="component" value="Unassembled WGS sequence"/>
</dbReference>
<evidence type="ECO:0000313" key="2">
    <source>
        <dbReference type="Proteomes" id="UP000823773"/>
    </source>
</evidence>
<accession>A0ACC5SYQ2</accession>
<sequence length="55" mass="6170">MCGRVYLKTNLEGFLPAFSFAKREGAEGLANQLPRFNGAPSQYDPIIIRDVIRVE</sequence>
<comment type="caution">
    <text evidence="1">The sequence shown here is derived from an EMBL/GenBank/DDBJ whole genome shotgun (WGS) entry which is preliminary data.</text>
</comment>
<protein>
    <submittedName>
        <fullName evidence="1">Uncharacterized protein</fullName>
    </submittedName>
</protein>
<keyword evidence="2" id="KW-1185">Reference proteome</keyword>
<reference evidence="1" key="1">
    <citation type="submission" date="2021-03" db="EMBL/GenBank/DDBJ databases">
        <title>Genomic Encyclopedia of Type Strains, Phase IV (KMG-IV): sequencing the most valuable type-strain genomes for metagenomic binning, comparative biology and taxonomic classification.</title>
        <authorList>
            <person name="Goeker M."/>
        </authorList>
    </citation>
    <scope>NUCLEOTIDE SEQUENCE</scope>
    <source>
        <strain evidence="1">DSM 18131</strain>
    </source>
</reference>
<evidence type="ECO:0000313" key="1">
    <source>
        <dbReference type="EMBL" id="MBP1874012.1"/>
    </source>
</evidence>
<name>A0ACC5SYQ2_ENSAD</name>
<organism evidence="1 2">
    <name type="scientific">Ensifer adhaerens</name>
    <name type="common">Sinorhizobium morelense</name>
    <dbReference type="NCBI Taxonomy" id="106592"/>
    <lineage>
        <taxon>Bacteria</taxon>
        <taxon>Pseudomonadati</taxon>
        <taxon>Pseudomonadota</taxon>
        <taxon>Alphaproteobacteria</taxon>
        <taxon>Hyphomicrobiales</taxon>
        <taxon>Rhizobiaceae</taxon>
        <taxon>Sinorhizobium/Ensifer group</taxon>
        <taxon>Ensifer</taxon>
    </lineage>
</organism>
<gene>
    <name evidence="1" type="ORF">J2Z19_003731</name>
</gene>
<dbReference type="EMBL" id="JAGGJR010000005">
    <property type="protein sequence ID" value="MBP1874012.1"/>
    <property type="molecule type" value="Genomic_DNA"/>
</dbReference>